<name>A0ABV8KA57_9BACL</name>
<dbReference type="Proteomes" id="UP001595715">
    <property type="component" value="Unassembled WGS sequence"/>
</dbReference>
<comment type="caution">
    <text evidence="1">The sequence shown here is derived from an EMBL/GenBank/DDBJ whole genome shotgun (WGS) entry which is preliminary data.</text>
</comment>
<evidence type="ECO:0000313" key="2">
    <source>
        <dbReference type="Proteomes" id="UP001595715"/>
    </source>
</evidence>
<keyword evidence="2" id="KW-1185">Reference proteome</keyword>
<dbReference type="RefSeq" id="WP_377721528.1">
    <property type="nucleotide sequence ID" value="NZ_JBHSAM010000034.1"/>
</dbReference>
<reference evidence="2" key="1">
    <citation type="journal article" date="2019" name="Int. J. Syst. Evol. Microbiol.">
        <title>The Global Catalogue of Microorganisms (GCM) 10K type strain sequencing project: providing services to taxonomists for standard genome sequencing and annotation.</title>
        <authorList>
            <consortium name="The Broad Institute Genomics Platform"/>
            <consortium name="The Broad Institute Genome Sequencing Center for Infectious Disease"/>
            <person name="Wu L."/>
            <person name="Ma J."/>
        </authorList>
    </citation>
    <scope>NUCLEOTIDE SEQUENCE [LARGE SCALE GENOMIC DNA]</scope>
    <source>
        <strain evidence="2">IBRC-M 10987</strain>
    </source>
</reference>
<sequence length="753" mass="82871">MFDAAQALAVRAISEARDAKELSKNTGVQRKQQKGYWYYSAFVQNPLKTIPYASVPVGIYISFDKGECPTINHLSVQDPTGADIPFQWEEAFDTRTEQPYGQYSDFSLRHGTIWIMTSLAADELKVFTVKVSEVPTVKAFSEAVTQVVESATVDLLQAGAITVKFAQSGVWLGRSIHNSGIDFNPTSPLVQIMLTDSARVDNAATSSNTTLISRKFTGNGVVYKESEVVFTFNACPSLLITARLRMFANGKVTTYHHAIATDDIAAGVVNGWFTRVQFDHPSGNTEQKSMPLGYMYTTNAGSASKCLLAGVRHMQFLSEAPNSDTGFNSHYGNSNTGGSVFYLIYCWKNNSGTKAISKGTFFSTSGYITSGVQVADVDNEANRRMNRIFTRAASDTKDALKSRFLELVKKFLNPSREWALANDNWYFGGLQGLQALSMALLYGQDLARWVEIARAKLDSNLDAHYGGGTSKDGFILGWTTNYGWEFIGRDMALVPFLREAYLQLGDTAKAADMANLLHRLADAAVDMEVASGGGGKMYLRNNATQLLPDNYNAEAAALVALAESLAITENATRRATFNRIAAQFTTAYEFVNRTPYNQSNAGQPGSQSTTGSLVLSVKMPTNHYHLFNLYEAFRANDVVPLGVPLPSPRQYAFEMSSPAGQIWEKETNHQHNRRGPALTHILNACSIGRWGDNASDWEQACVLLEHVLERMKPSGDIERPMDGWGVKDSDIHNFPIEAQVLTDTVRHAIMTIA</sequence>
<dbReference type="EMBL" id="JBHSAM010000034">
    <property type="protein sequence ID" value="MFC4102926.1"/>
    <property type="molecule type" value="Genomic_DNA"/>
</dbReference>
<evidence type="ECO:0000313" key="1">
    <source>
        <dbReference type="EMBL" id="MFC4102926.1"/>
    </source>
</evidence>
<accession>A0ABV8KA57</accession>
<proteinExistence type="predicted"/>
<organism evidence="1 2">
    <name type="scientific">Paenibacillus xanthanilyticus</name>
    <dbReference type="NCBI Taxonomy" id="1783531"/>
    <lineage>
        <taxon>Bacteria</taxon>
        <taxon>Bacillati</taxon>
        <taxon>Bacillota</taxon>
        <taxon>Bacilli</taxon>
        <taxon>Bacillales</taxon>
        <taxon>Paenibacillaceae</taxon>
        <taxon>Paenibacillus</taxon>
    </lineage>
</organism>
<protein>
    <submittedName>
        <fullName evidence="1">Uncharacterized protein</fullName>
    </submittedName>
</protein>
<gene>
    <name evidence="1" type="ORF">ACFOZ8_25210</name>
</gene>